<feature type="transmembrane region" description="Helical" evidence="1">
    <location>
        <begin position="6"/>
        <end position="25"/>
    </location>
</feature>
<name>A0A368YGY1_9HYPH</name>
<keyword evidence="3" id="KW-1185">Reference proteome</keyword>
<evidence type="ECO:0000256" key="1">
    <source>
        <dbReference type="SAM" id="Phobius"/>
    </source>
</evidence>
<keyword evidence="1" id="KW-0472">Membrane</keyword>
<sequence length="52" mass="6099">MTNELAYLITSVVLGTLVVGYAYFASQKLIATVERHEREREERKRQYLKPVQ</sequence>
<keyword evidence="1" id="KW-0812">Transmembrane</keyword>
<comment type="caution">
    <text evidence="2">The sequence shown here is derived from an EMBL/GenBank/DDBJ whole genome shotgun (WGS) entry which is preliminary data.</text>
</comment>
<keyword evidence="1" id="KW-1133">Transmembrane helix</keyword>
<proteinExistence type="predicted"/>
<evidence type="ECO:0000313" key="3">
    <source>
        <dbReference type="Proteomes" id="UP000253324"/>
    </source>
</evidence>
<dbReference type="Proteomes" id="UP000253324">
    <property type="component" value="Unassembled WGS sequence"/>
</dbReference>
<reference evidence="2 3" key="1">
    <citation type="submission" date="2018-07" db="EMBL/GenBank/DDBJ databases">
        <title>Genomic Encyclopedia of Type Strains, Phase III (KMG-III): the genomes of soil and plant-associated and newly described type strains.</title>
        <authorList>
            <person name="Whitman W."/>
        </authorList>
    </citation>
    <scope>NUCLEOTIDE SEQUENCE [LARGE SCALE GENOMIC DNA]</scope>
    <source>
        <strain evidence="2 3">31-25a</strain>
    </source>
</reference>
<gene>
    <name evidence="2" type="ORF">C7476_1175</name>
</gene>
<evidence type="ECO:0000313" key="2">
    <source>
        <dbReference type="EMBL" id="RCW79490.1"/>
    </source>
</evidence>
<dbReference type="EMBL" id="QPJM01000017">
    <property type="protein sequence ID" value="RCW79490.1"/>
    <property type="molecule type" value="Genomic_DNA"/>
</dbReference>
<accession>A0A368YGY1</accession>
<organism evidence="2 3">
    <name type="scientific">Phyllobacterium bourgognense</name>
    <dbReference type="NCBI Taxonomy" id="314236"/>
    <lineage>
        <taxon>Bacteria</taxon>
        <taxon>Pseudomonadati</taxon>
        <taxon>Pseudomonadota</taxon>
        <taxon>Alphaproteobacteria</taxon>
        <taxon>Hyphomicrobiales</taxon>
        <taxon>Phyllobacteriaceae</taxon>
        <taxon>Phyllobacterium</taxon>
    </lineage>
</organism>
<protein>
    <submittedName>
        <fullName evidence="2">Uncharacterized protein</fullName>
    </submittedName>
</protein>
<dbReference type="AlphaFoldDB" id="A0A368YGY1"/>